<dbReference type="Proteomes" id="UP000294743">
    <property type="component" value="Unassembled WGS sequence"/>
</dbReference>
<dbReference type="InterPro" id="IPR042070">
    <property type="entry name" value="PucR_C-HTH_sf"/>
</dbReference>
<dbReference type="EMBL" id="SODD01000005">
    <property type="protein sequence ID" value="TDW25334.1"/>
    <property type="molecule type" value="Genomic_DNA"/>
</dbReference>
<evidence type="ECO:0000259" key="1">
    <source>
        <dbReference type="Pfam" id="PF13556"/>
    </source>
</evidence>
<dbReference type="Gene3D" id="1.10.10.2840">
    <property type="entry name" value="PucR C-terminal helix-turn-helix domain"/>
    <property type="match status" value="1"/>
</dbReference>
<dbReference type="AlphaFoldDB" id="A0A4V3G939"/>
<keyword evidence="3" id="KW-1185">Reference proteome</keyword>
<name>A0A4V3G939_9FIRM</name>
<gene>
    <name evidence="2" type="ORF">EDD63_10567</name>
</gene>
<sequence length="181" mass="21040">MTTLYIYPNQKFVEEALLSLYDCQRIGTAEHALLILRSSFIDDPKTLVSNLVLDFSINVKILFTNTSHPFDSTSVLTFLKQQPLGSYGISDYLFHCLVFQQDEALCNMMRNKIIQLDYEERNTLHTYIKNNGNTMKSAKELYVHRNTMTYRLHKLEQHFDLELNEAKSIHALAYLLVALKI</sequence>
<accession>A0A4V3G939</accession>
<feature type="domain" description="PucR C-terminal helix-turn-helix" evidence="1">
    <location>
        <begin position="122"/>
        <end position="173"/>
    </location>
</feature>
<proteinExistence type="predicted"/>
<dbReference type="InterPro" id="IPR025736">
    <property type="entry name" value="PucR_C-HTH_dom"/>
</dbReference>
<comment type="caution">
    <text evidence="2">The sequence shown here is derived from an EMBL/GenBank/DDBJ whole genome shotgun (WGS) entry which is preliminary data.</text>
</comment>
<dbReference type="RefSeq" id="WP_134168267.1">
    <property type="nucleotide sequence ID" value="NZ_SODD01000005.1"/>
</dbReference>
<reference evidence="2 3" key="1">
    <citation type="submission" date="2019-03" db="EMBL/GenBank/DDBJ databases">
        <title>Genomic Encyclopedia of Type Strains, Phase IV (KMG-IV): sequencing the most valuable type-strain genomes for metagenomic binning, comparative biology and taxonomic classification.</title>
        <authorList>
            <person name="Goeker M."/>
        </authorList>
    </citation>
    <scope>NUCLEOTIDE SEQUENCE [LARGE SCALE GENOMIC DNA]</scope>
    <source>
        <strain evidence="2 3">DSM 28867</strain>
    </source>
</reference>
<evidence type="ECO:0000313" key="2">
    <source>
        <dbReference type="EMBL" id="TDW25334.1"/>
    </source>
</evidence>
<protein>
    <submittedName>
        <fullName evidence="2">PucR-like helix-turn-helix protein</fullName>
    </submittedName>
</protein>
<dbReference type="OrthoDB" id="142218at2"/>
<organism evidence="2 3">
    <name type="scientific">Breznakia blatticola</name>
    <dbReference type="NCBI Taxonomy" id="1754012"/>
    <lineage>
        <taxon>Bacteria</taxon>
        <taxon>Bacillati</taxon>
        <taxon>Bacillota</taxon>
        <taxon>Erysipelotrichia</taxon>
        <taxon>Erysipelotrichales</taxon>
        <taxon>Erysipelotrichaceae</taxon>
        <taxon>Breznakia</taxon>
    </lineage>
</organism>
<dbReference type="Pfam" id="PF13556">
    <property type="entry name" value="HTH_30"/>
    <property type="match status" value="1"/>
</dbReference>
<evidence type="ECO:0000313" key="3">
    <source>
        <dbReference type="Proteomes" id="UP000294743"/>
    </source>
</evidence>